<evidence type="ECO:0000313" key="1">
    <source>
        <dbReference type="EMBL" id="KAF0682310.1"/>
    </source>
</evidence>
<sequence>MGVETQQAPVVDSFRTEVAMELQYDEVCVFPQTHSSWTRDDEGAIALRTSSRVNRHEGVELTAALTAMLKPENPPQLPSFARARGNHVVPILCIEVPKIVTKLDLTSSNDPTPASSPMATRTATLLAMMSQGLDSTPVPPPLSLELSPVRTDLGLAHEPAYAYTDQIRHEVQELTHSNFEEHDESKPRLTTASAPTELVQRLPDSDSDVATPLVRHHRNSAEQLELNKRVRPASHSDDADKLSLDEGARIIDDSDDMSPSLTRALPRGDALSTEDAVMDLNFSFGLAPVVATHDPLAYDRHTRSRPGLEFLSVSIRVPD</sequence>
<proteinExistence type="predicted"/>
<protein>
    <submittedName>
        <fullName evidence="2">Aste57867_25537 protein</fullName>
    </submittedName>
</protein>
<dbReference type="Proteomes" id="UP000332933">
    <property type="component" value="Unassembled WGS sequence"/>
</dbReference>
<accession>A0A485LVU4</accession>
<dbReference type="EMBL" id="CAADRA010007572">
    <property type="protein sequence ID" value="VFU02160.1"/>
    <property type="molecule type" value="Genomic_DNA"/>
</dbReference>
<evidence type="ECO:0000313" key="3">
    <source>
        <dbReference type="Proteomes" id="UP000332933"/>
    </source>
</evidence>
<organism evidence="2 3">
    <name type="scientific">Aphanomyces stellatus</name>
    <dbReference type="NCBI Taxonomy" id="120398"/>
    <lineage>
        <taxon>Eukaryota</taxon>
        <taxon>Sar</taxon>
        <taxon>Stramenopiles</taxon>
        <taxon>Oomycota</taxon>
        <taxon>Saprolegniomycetes</taxon>
        <taxon>Saprolegniales</taxon>
        <taxon>Verrucalvaceae</taxon>
        <taxon>Aphanomyces</taxon>
    </lineage>
</organism>
<gene>
    <name evidence="2" type="primary">Aste57867_25537</name>
    <name evidence="1" type="ORF">As57867_025458</name>
    <name evidence="2" type="ORF">ASTE57867_25537</name>
</gene>
<dbReference type="EMBL" id="VJMH01007546">
    <property type="protein sequence ID" value="KAF0682310.1"/>
    <property type="molecule type" value="Genomic_DNA"/>
</dbReference>
<dbReference type="AlphaFoldDB" id="A0A485LVU4"/>
<reference evidence="1" key="2">
    <citation type="submission" date="2019-06" db="EMBL/GenBank/DDBJ databases">
        <title>Genomics analysis of Aphanomyces spp. identifies a new class of oomycete effector associated with host adaptation.</title>
        <authorList>
            <person name="Gaulin E."/>
        </authorList>
    </citation>
    <scope>NUCLEOTIDE SEQUENCE</scope>
    <source>
        <strain evidence="1">CBS 578.67</strain>
    </source>
</reference>
<keyword evidence="3" id="KW-1185">Reference proteome</keyword>
<name>A0A485LVU4_9STRA</name>
<reference evidence="2 3" key="1">
    <citation type="submission" date="2019-03" db="EMBL/GenBank/DDBJ databases">
        <authorList>
            <person name="Gaulin E."/>
            <person name="Dumas B."/>
        </authorList>
    </citation>
    <scope>NUCLEOTIDE SEQUENCE [LARGE SCALE GENOMIC DNA]</scope>
    <source>
        <strain evidence="2">CBS 568.67</strain>
    </source>
</reference>
<evidence type="ECO:0000313" key="2">
    <source>
        <dbReference type="EMBL" id="VFU02160.1"/>
    </source>
</evidence>